<evidence type="ECO:0000313" key="1">
    <source>
        <dbReference type="EMBL" id="XBY65160.1"/>
    </source>
</evidence>
<sequence length="200" mass="21966">MGGVTAEEYGRQLALLLPPGQAWTNDPDSNLARLLCGLGASLARAHRRADDLFNETDGGQAFETLDRWEAQLGLPDNCSVQGSQTIQERVQAVLAKLLDAGGMSRADFLALAEVMGYPNATITEFGARRYGRARMGEAYGGEDWENAWQLNLPASLVIERRHGRSAMGEPYRVWGDSQFECVMHKRKPAGSILTFTYGDN</sequence>
<dbReference type="AlphaFoldDB" id="A0AAU7Y5G0"/>
<protein>
    <submittedName>
        <fullName evidence="1">Phage tail protein</fullName>
    </submittedName>
</protein>
<dbReference type="RefSeq" id="WP_350447764.1">
    <property type="nucleotide sequence ID" value="NZ_CP158373.1"/>
</dbReference>
<reference evidence="1" key="1">
    <citation type="submission" date="2023-08" db="EMBL/GenBank/DDBJ databases">
        <title>Increased levels of nutrients transform a symbiont into a lethal pathobiont.</title>
        <authorList>
            <person name="Lachnit T."/>
            <person name="Ulrich L."/>
            <person name="Willmer F.M."/>
            <person name="Hasenbein T."/>
            <person name="Steiner L.X."/>
            <person name="Wolters M."/>
            <person name="Herbst E.M."/>
            <person name="Deines P."/>
        </authorList>
    </citation>
    <scope>NUCLEOTIDE SEQUENCE</scope>
    <source>
        <strain evidence="1">T3</strain>
    </source>
</reference>
<dbReference type="Pfam" id="PF10076">
    <property type="entry name" value="Phage_Mu_Gp48"/>
    <property type="match status" value="1"/>
</dbReference>
<proteinExistence type="predicted"/>
<accession>A0AAU7Y5G0</accession>
<name>A0AAU7Y5G0_9PSED</name>
<organism evidence="1">
    <name type="scientific">Pseudomonas solani</name>
    <dbReference type="NCBI Taxonomy" id="2731552"/>
    <lineage>
        <taxon>Bacteria</taxon>
        <taxon>Pseudomonadati</taxon>
        <taxon>Pseudomonadota</taxon>
        <taxon>Gammaproteobacteria</taxon>
        <taxon>Pseudomonadales</taxon>
        <taxon>Pseudomonadaceae</taxon>
        <taxon>Pseudomonas</taxon>
    </lineage>
</organism>
<dbReference type="InterPro" id="IPR018755">
    <property type="entry name" value="Phage_Mu_Gp48"/>
</dbReference>
<dbReference type="EMBL" id="CP158373">
    <property type="protein sequence ID" value="XBY65160.1"/>
    <property type="molecule type" value="Genomic_DNA"/>
</dbReference>
<gene>
    <name evidence="1" type="ORF">ABS648_05165</name>
</gene>